<evidence type="ECO:0000313" key="2">
    <source>
        <dbReference type="Proteomes" id="UP000023152"/>
    </source>
</evidence>
<sequence length="117" mass="13930">MLEQDFPKVEKEIISKVLTYLPEDDARLVLTWIMENQFYENNKLNQLQQLMYLIECFGTKVGALILLQEWEKNNQICHDTFLILREICLNSMLKNVLLFNLLLLKISNIFDTKYTNI</sequence>
<dbReference type="EMBL" id="ASPP01000700">
    <property type="protein sequence ID" value="ETO36402.1"/>
    <property type="molecule type" value="Genomic_DNA"/>
</dbReference>
<evidence type="ECO:0000313" key="1">
    <source>
        <dbReference type="EMBL" id="ETO36402.1"/>
    </source>
</evidence>
<gene>
    <name evidence="1" type="ORF">RFI_00659</name>
</gene>
<dbReference type="AlphaFoldDB" id="X6PFG8"/>
<name>X6PFG8_RETFI</name>
<comment type="caution">
    <text evidence="1">The sequence shown here is derived from an EMBL/GenBank/DDBJ whole genome shotgun (WGS) entry which is preliminary data.</text>
</comment>
<keyword evidence="2" id="KW-1185">Reference proteome</keyword>
<organism evidence="1 2">
    <name type="scientific">Reticulomyxa filosa</name>
    <dbReference type="NCBI Taxonomy" id="46433"/>
    <lineage>
        <taxon>Eukaryota</taxon>
        <taxon>Sar</taxon>
        <taxon>Rhizaria</taxon>
        <taxon>Retaria</taxon>
        <taxon>Foraminifera</taxon>
        <taxon>Monothalamids</taxon>
        <taxon>Reticulomyxidae</taxon>
        <taxon>Reticulomyxa</taxon>
    </lineage>
</organism>
<dbReference type="Proteomes" id="UP000023152">
    <property type="component" value="Unassembled WGS sequence"/>
</dbReference>
<proteinExistence type="predicted"/>
<accession>X6PFG8</accession>
<protein>
    <submittedName>
        <fullName evidence="1">Uncharacterized protein</fullName>
    </submittedName>
</protein>
<reference evidence="1 2" key="1">
    <citation type="journal article" date="2013" name="Curr. Biol.">
        <title>The Genome of the Foraminiferan Reticulomyxa filosa.</title>
        <authorList>
            <person name="Glockner G."/>
            <person name="Hulsmann N."/>
            <person name="Schleicher M."/>
            <person name="Noegel A.A."/>
            <person name="Eichinger L."/>
            <person name="Gallinger C."/>
            <person name="Pawlowski J."/>
            <person name="Sierra R."/>
            <person name="Euteneuer U."/>
            <person name="Pillet L."/>
            <person name="Moustafa A."/>
            <person name="Platzer M."/>
            <person name="Groth M."/>
            <person name="Szafranski K."/>
            <person name="Schliwa M."/>
        </authorList>
    </citation>
    <scope>NUCLEOTIDE SEQUENCE [LARGE SCALE GENOMIC DNA]</scope>
</reference>